<protein>
    <recommendedName>
        <fullName evidence="3">DUF4283 domain-containing protein</fullName>
    </recommendedName>
</protein>
<name>A0A9Q0JBA9_9ROSI</name>
<sequence length="117" mass="13243">MGGNQALLSFQSPEEMTSALRSHQDLLSNYFSRIKPSSPHDVSRERISWITCYGVPLHVWSSNIFSAFGNLLGKLLGVDEIAIPTMYRLLAKNLHCRQTPPHPAHLISRLTWPTRMT</sequence>
<dbReference type="AlphaFoldDB" id="A0A9Q0JBA9"/>
<dbReference type="PANTHER" id="PTHR34427">
    <property type="entry name" value="DUF4283 DOMAIN PROTEIN"/>
    <property type="match status" value="1"/>
</dbReference>
<dbReference type="OrthoDB" id="997162at2759"/>
<proteinExistence type="predicted"/>
<keyword evidence="2" id="KW-1185">Reference proteome</keyword>
<comment type="caution">
    <text evidence="1">The sequence shown here is derived from an EMBL/GenBank/DDBJ whole genome shotgun (WGS) entry which is preliminary data.</text>
</comment>
<evidence type="ECO:0008006" key="3">
    <source>
        <dbReference type="Google" id="ProtNLM"/>
    </source>
</evidence>
<accession>A0A9Q0JBA9</accession>
<organism evidence="1 2">
    <name type="scientific">Turnera subulata</name>
    <dbReference type="NCBI Taxonomy" id="218843"/>
    <lineage>
        <taxon>Eukaryota</taxon>
        <taxon>Viridiplantae</taxon>
        <taxon>Streptophyta</taxon>
        <taxon>Embryophyta</taxon>
        <taxon>Tracheophyta</taxon>
        <taxon>Spermatophyta</taxon>
        <taxon>Magnoliopsida</taxon>
        <taxon>eudicotyledons</taxon>
        <taxon>Gunneridae</taxon>
        <taxon>Pentapetalae</taxon>
        <taxon>rosids</taxon>
        <taxon>fabids</taxon>
        <taxon>Malpighiales</taxon>
        <taxon>Passifloraceae</taxon>
        <taxon>Turnera</taxon>
    </lineage>
</organism>
<reference evidence="1" key="2">
    <citation type="journal article" date="2023" name="Plants (Basel)">
        <title>Annotation of the Turnera subulata (Passifloraceae) Draft Genome Reveals the S-Locus Evolved after the Divergence of Turneroideae from Passifloroideae in a Stepwise Manner.</title>
        <authorList>
            <person name="Henning P.M."/>
            <person name="Roalson E.H."/>
            <person name="Mir W."/>
            <person name="McCubbin A.G."/>
            <person name="Shore J.S."/>
        </authorList>
    </citation>
    <scope>NUCLEOTIDE SEQUENCE</scope>
    <source>
        <strain evidence="1">F60SS</strain>
    </source>
</reference>
<evidence type="ECO:0000313" key="1">
    <source>
        <dbReference type="EMBL" id="KAJ4834947.1"/>
    </source>
</evidence>
<dbReference type="PANTHER" id="PTHR34427:SF5">
    <property type="entry name" value="DUF4283 DOMAIN-CONTAINING PROTEIN"/>
    <property type="match status" value="1"/>
</dbReference>
<evidence type="ECO:0000313" key="2">
    <source>
        <dbReference type="Proteomes" id="UP001141552"/>
    </source>
</evidence>
<gene>
    <name evidence="1" type="ORF">Tsubulata_021471</name>
</gene>
<reference evidence="1" key="1">
    <citation type="submission" date="2022-02" db="EMBL/GenBank/DDBJ databases">
        <authorList>
            <person name="Henning P.M."/>
            <person name="McCubbin A.G."/>
            <person name="Shore J.S."/>
        </authorList>
    </citation>
    <scope>NUCLEOTIDE SEQUENCE</scope>
    <source>
        <strain evidence="1">F60SS</strain>
        <tissue evidence="1">Leaves</tissue>
    </source>
</reference>
<dbReference type="Proteomes" id="UP001141552">
    <property type="component" value="Unassembled WGS sequence"/>
</dbReference>
<dbReference type="EMBL" id="JAKUCV010004572">
    <property type="protein sequence ID" value="KAJ4834947.1"/>
    <property type="molecule type" value="Genomic_DNA"/>
</dbReference>